<dbReference type="InterPro" id="IPR053264">
    <property type="entry name" value="Lipoate-ligase_2_inactive"/>
</dbReference>
<protein>
    <recommendedName>
        <fullName evidence="1">BPL/LPL catalytic domain-containing protein</fullName>
    </recommendedName>
</protein>
<organism evidence="2">
    <name type="scientific">Zea mays</name>
    <name type="common">Maize</name>
    <dbReference type="NCBI Taxonomy" id="4577"/>
    <lineage>
        <taxon>Eukaryota</taxon>
        <taxon>Viridiplantae</taxon>
        <taxon>Streptophyta</taxon>
        <taxon>Embryophyta</taxon>
        <taxon>Tracheophyta</taxon>
        <taxon>Spermatophyta</taxon>
        <taxon>Magnoliopsida</taxon>
        <taxon>Liliopsida</taxon>
        <taxon>Poales</taxon>
        <taxon>Poaceae</taxon>
        <taxon>PACMAD clade</taxon>
        <taxon>Panicoideae</taxon>
        <taxon>Andropogonodae</taxon>
        <taxon>Andropogoneae</taxon>
        <taxon>Tripsacinae</taxon>
        <taxon>Zea</taxon>
    </lineage>
</organism>
<evidence type="ECO:0000259" key="1">
    <source>
        <dbReference type="Pfam" id="PF21948"/>
    </source>
</evidence>
<dbReference type="Pfam" id="PF21948">
    <property type="entry name" value="LplA-B_cat"/>
    <property type="match status" value="1"/>
</dbReference>
<dbReference type="PANTHER" id="PTHR43506:SF1">
    <property type="entry name" value="BPL_LPL CATALYTIC DOMAIN-CONTAINING PROTEIN"/>
    <property type="match status" value="1"/>
</dbReference>
<proteinExistence type="predicted"/>
<gene>
    <name evidence="2" type="ORF">Zm00014a_034362</name>
</gene>
<evidence type="ECO:0000313" key="2">
    <source>
        <dbReference type="EMBL" id="PWZ24373.1"/>
    </source>
</evidence>
<dbReference type="Gene3D" id="3.30.930.10">
    <property type="entry name" value="Bira Bifunctional Protein, Domain 2"/>
    <property type="match status" value="1"/>
</dbReference>
<dbReference type="InterPro" id="IPR004143">
    <property type="entry name" value="BPL_LPL_catalytic"/>
</dbReference>
<sequence length="193" mass="22252">YVICFSLDLPLVKIQIWLLQGWLGWVSGATRPLMRLVTLSNMPILQQLHLEEELLRRTSDNWCVINDGMAPATILTGMSGTALESRSLSTYSRSSGTKCRLFMAKILTDLVNFICVRMTMHLVTRKFGGNAQSITKNRWLHHMSFLWDYDVKNMDYLKIPKRAPEYRLSTFAPYWCELSIIVVTQVQELFEVG</sequence>
<comment type="caution">
    <text evidence="2">The sequence shown here is derived from an EMBL/GenBank/DDBJ whole genome shotgun (WGS) entry which is preliminary data.</text>
</comment>
<dbReference type="Proteomes" id="UP000251960">
    <property type="component" value="Chromosome 5"/>
</dbReference>
<dbReference type="EMBL" id="NCVQ01000006">
    <property type="protein sequence ID" value="PWZ24373.1"/>
    <property type="molecule type" value="Genomic_DNA"/>
</dbReference>
<accession>A0A3L6EUX0</accession>
<dbReference type="ExpressionAtlas" id="A0A3L6EUX0">
    <property type="expression patterns" value="baseline and differential"/>
</dbReference>
<dbReference type="SUPFAM" id="SSF55681">
    <property type="entry name" value="Class II aaRS and biotin synthetases"/>
    <property type="match status" value="1"/>
</dbReference>
<name>A0A3L6EUX0_MAIZE</name>
<feature type="non-terminal residue" evidence="2">
    <location>
        <position position="1"/>
    </location>
</feature>
<dbReference type="AlphaFoldDB" id="A0A3L6EUX0"/>
<dbReference type="InterPro" id="IPR045864">
    <property type="entry name" value="aa-tRNA-synth_II/BPL/LPL"/>
</dbReference>
<reference evidence="2" key="1">
    <citation type="journal article" date="2018" name="Nat. Genet.">
        <title>Extensive intraspecific gene order and gene structural variations between Mo17 and other maize genomes.</title>
        <authorList>
            <person name="Sun S."/>
            <person name="Zhou Y."/>
            <person name="Chen J."/>
            <person name="Shi J."/>
            <person name="Zhao H."/>
            <person name="Zhao H."/>
            <person name="Song W."/>
            <person name="Zhang M."/>
            <person name="Cui Y."/>
            <person name="Dong X."/>
            <person name="Liu H."/>
            <person name="Ma X."/>
            <person name="Jiao Y."/>
            <person name="Wang B."/>
            <person name="Wei X."/>
            <person name="Stein J.C."/>
            <person name="Glaubitz J.C."/>
            <person name="Lu F."/>
            <person name="Yu G."/>
            <person name="Liang C."/>
            <person name="Fengler K."/>
            <person name="Li B."/>
            <person name="Rafalski A."/>
            <person name="Schnable P.S."/>
            <person name="Ware D.H."/>
            <person name="Buckler E.S."/>
            <person name="Lai J."/>
        </authorList>
    </citation>
    <scope>NUCLEOTIDE SEQUENCE [LARGE SCALE GENOMIC DNA]</scope>
    <source>
        <tissue evidence="2">Seedling</tissue>
    </source>
</reference>
<feature type="domain" description="BPL/LPL catalytic" evidence="1">
    <location>
        <begin position="124"/>
        <end position="160"/>
    </location>
</feature>
<dbReference type="PANTHER" id="PTHR43506">
    <property type="entry name" value="BIOTIN/LIPOATE A/B PROTEIN LIGASE FAMILY"/>
    <property type="match status" value="1"/>
</dbReference>